<dbReference type="AlphaFoldDB" id="A0A3M8DUM4"/>
<evidence type="ECO:0000313" key="2">
    <source>
        <dbReference type="EMBL" id="RNB91893.1"/>
    </source>
</evidence>
<reference evidence="2 3" key="1">
    <citation type="submission" date="2018-10" db="EMBL/GenBank/DDBJ databases">
        <title>Phylogenomics of Brevibacillus.</title>
        <authorList>
            <person name="Dunlap C."/>
        </authorList>
    </citation>
    <scope>NUCLEOTIDE SEQUENCE [LARGE SCALE GENOMIC DNA]</scope>
    <source>
        <strain evidence="2 3">JCM 15716</strain>
    </source>
</reference>
<comment type="caution">
    <text evidence="2">The sequence shown here is derived from an EMBL/GenBank/DDBJ whole genome shotgun (WGS) entry which is preliminary data.</text>
</comment>
<evidence type="ECO:0000313" key="3">
    <source>
        <dbReference type="Proteomes" id="UP000271031"/>
    </source>
</evidence>
<gene>
    <name evidence="2" type="ORF">EDM56_03840</name>
</gene>
<evidence type="ECO:0000256" key="1">
    <source>
        <dbReference type="SAM" id="SignalP"/>
    </source>
</evidence>
<dbReference type="PROSITE" id="PS51257">
    <property type="entry name" value="PROKAR_LIPOPROTEIN"/>
    <property type="match status" value="1"/>
</dbReference>
<name>A0A3M8DUM4_9BACL</name>
<feature type="chain" id="PRO_5038852080" evidence="1">
    <location>
        <begin position="22"/>
        <end position="348"/>
    </location>
</feature>
<accession>A0A3M8DUM4</accession>
<keyword evidence="3" id="KW-1185">Reference proteome</keyword>
<organism evidence="2 3">
    <name type="scientific">Brevibacillus fluminis</name>
    <dbReference type="NCBI Taxonomy" id="511487"/>
    <lineage>
        <taxon>Bacteria</taxon>
        <taxon>Bacillati</taxon>
        <taxon>Bacillota</taxon>
        <taxon>Bacilli</taxon>
        <taxon>Bacillales</taxon>
        <taxon>Paenibacillaceae</taxon>
        <taxon>Brevibacillus</taxon>
    </lineage>
</organism>
<dbReference type="RefSeq" id="WP_122916555.1">
    <property type="nucleotide sequence ID" value="NZ_RHHQ01000004.1"/>
</dbReference>
<proteinExistence type="predicted"/>
<dbReference type="EMBL" id="RHHQ01000004">
    <property type="protein sequence ID" value="RNB91893.1"/>
    <property type="molecule type" value="Genomic_DNA"/>
</dbReference>
<dbReference type="Proteomes" id="UP000271031">
    <property type="component" value="Unassembled WGS sequence"/>
</dbReference>
<keyword evidence="1" id="KW-0732">Signal</keyword>
<feature type="signal peptide" evidence="1">
    <location>
        <begin position="1"/>
        <end position="21"/>
    </location>
</feature>
<protein>
    <submittedName>
        <fullName evidence="2">Uncharacterized protein</fullName>
    </submittedName>
</protein>
<dbReference type="OrthoDB" id="2474655at2"/>
<sequence length="348" mass="39265">MRACLHAWTMFLAILACSISAGCSEVTTKPVTDNDSHATSKIQEQFGTIDKVSVMTTDGQEIFLDKKEFMQNAEKMAAFLPQELEKVKTDDARFTLIVYRSQSAPFVLEIGPGSEAMNVLYHWIRKETAEVVFQQIHIRTLELSATDLDQHYIPTDEETAKINKLLTSATFSETTEPLQYSLYPGYQLVINTPERAIAARLLSPSLIGLSLGKEHLFYTVSTDLFSAVANWLPPEKEGVRDVFDPLLQATKVILAPTGEGMSDTLTYDPAESSRYMGLLHETVRELKRAHPLSTPSPTTSPAYYLRVMTGNTEHTIRVYGDTFRYEGKMYQQSKLQELLRDYRQIISK</sequence>